<dbReference type="AlphaFoldDB" id="A0A812RNC3"/>
<comment type="caution">
    <text evidence="1">The sequence shown here is derived from an EMBL/GenBank/DDBJ whole genome shotgun (WGS) entry which is preliminary data.</text>
</comment>
<keyword evidence="2" id="KW-1185">Reference proteome</keyword>
<dbReference type="OrthoDB" id="10293568at2759"/>
<evidence type="ECO:0000313" key="1">
    <source>
        <dbReference type="EMBL" id="CAE7449405.1"/>
    </source>
</evidence>
<evidence type="ECO:0000313" key="2">
    <source>
        <dbReference type="Proteomes" id="UP000601435"/>
    </source>
</evidence>
<organism evidence="1 2">
    <name type="scientific">Symbiodinium necroappetens</name>
    <dbReference type="NCBI Taxonomy" id="1628268"/>
    <lineage>
        <taxon>Eukaryota</taxon>
        <taxon>Sar</taxon>
        <taxon>Alveolata</taxon>
        <taxon>Dinophyceae</taxon>
        <taxon>Suessiales</taxon>
        <taxon>Symbiodiniaceae</taxon>
        <taxon>Symbiodinium</taxon>
    </lineage>
</organism>
<protein>
    <submittedName>
        <fullName evidence="1">Uncharacterized protein</fullName>
    </submittedName>
</protein>
<dbReference type="EMBL" id="CAJNJA010019708">
    <property type="protein sequence ID" value="CAE7449405.1"/>
    <property type="molecule type" value="Genomic_DNA"/>
</dbReference>
<sequence>AKSAPATLEESGKDLALGWDEALLSPGAEPKTSAAAEVSRVLAQSSECQRWNAAYALYLLGVDLGGIFKESFETCVARWRKKKEQGKVLLAQDVLQRSQKTLRSFTS</sequence>
<reference evidence="1" key="1">
    <citation type="submission" date="2021-02" db="EMBL/GenBank/DDBJ databases">
        <authorList>
            <person name="Dougan E. K."/>
            <person name="Rhodes N."/>
            <person name="Thang M."/>
            <person name="Chan C."/>
        </authorList>
    </citation>
    <scope>NUCLEOTIDE SEQUENCE</scope>
</reference>
<proteinExistence type="predicted"/>
<name>A0A812RNC3_9DINO</name>
<dbReference type="Proteomes" id="UP000601435">
    <property type="component" value="Unassembled WGS sequence"/>
</dbReference>
<accession>A0A812RNC3</accession>
<feature type="non-terminal residue" evidence="1">
    <location>
        <position position="1"/>
    </location>
</feature>
<gene>
    <name evidence="1" type="ORF">SNEC2469_LOCUS12430</name>
</gene>